<dbReference type="PANTHER" id="PTHR45569:SF1">
    <property type="entry name" value="SENSOR PROTEIN KDPD"/>
    <property type="match status" value="1"/>
</dbReference>
<feature type="transmembrane region" description="Helical" evidence="11">
    <location>
        <begin position="312"/>
        <end position="329"/>
    </location>
</feature>
<evidence type="ECO:0000256" key="11">
    <source>
        <dbReference type="SAM" id="Phobius"/>
    </source>
</evidence>
<organism evidence="15 16">
    <name type="scientific">Kouleothrix aurantiaca</name>
    <dbReference type="NCBI Taxonomy" id="186479"/>
    <lineage>
        <taxon>Bacteria</taxon>
        <taxon>Bacillati</taxon>
        <taxon>Chloroflexota</taxon>
        <taxon>Chloroflexia</taxon>
        <taxon>Chloroflexales</taxon>
        <taxon>Roseiflexineae</taxon>
        <taxon>Roseiflexaceae</taxon>
        <taxon>Kouleothrix</taxon>
    </lineage>
</organism>
<evidence type="ECO:0000313" key="16">
    <source>
        <dbReference type="Proteomes" id="UP000050509"/>
    </source>
</evidence>
<evidence type="ECO:0000256" key="2">
    <source>
        <dbReference type="ARBA" id="ARBA00022553"/>
    </source>
</evidence>
<comment type="caution">
    <text evidence="15">The sequence shown here is derived from an EMBL/GenBank/DDBJ whole genome shotgun (WGS) entry which is preliminary data.</text>
</comment>
<keyword evidence="4 11" id="KW-0812">Transmembrane</keyword>
<evidence type="ECO:0000256" key="8">
    <source>
        <dbReference type="ARBA" id="ARBA00022989"/>
    </source>
</evidence>
<dbReference type="InterPro" id="IPR052023">
    <property type="entry name" value="Histidine_kinase_KdpD"/>
</dbReference>
<dbReference type="InterPro" id="IPR025201">
    <property type="entry name" value="KdpD_TM"/>
</dbReference>
<keyword evidence="6" id="KW-0418">Kinase</keyword>
<feature type="transmembrane region" description="Helical" evidence="11">
    <location>
        <begin position="363"/>
        <end position="384"/>
    </location>
</feature>
<protein>
    <submittedName>
        <fullName evidence="15">Uncharacterized protein</fullName>
    </submittedName>
</protein>
<keyword evidence="8 11" id="KW-1133">Transmembrane helix</keyword>
<feature type="transmembrane region" description="Helical" evidence="11">
    <location>
        <begin position="336"/>
        <end position="357"/>
    </location>
</feature>
<dbReference type="GO" id="GO:0005886">
    <property type="term" value="C:plasma membrane"/>
    <property type="evidence" value="ECO:0007669"/>
    <property type="project" value="TreeGrafter"/>
</dbReference>
<keyword evidence="16" id="KW-1185">Reference proteome</keyword>
<evidence type="ECO:0000259" key="12">
    <source>
        <dbReference type="Pfam" id="PF00582"/>
    </source>
</evidence>
<evidence type="ECO:0000256" key="4">
    <source>
        <dbReference type="ARBA" id="ARBA00022692"/>
    </source>
</evidence>
<dbReference type="Gene3D" id="3.40.50.620">
    <property type="entry name" value="HUPs"/>
    <property type="match status" value="1"/>
</dbReference>
<keyword evidence="5" id="KW-0547">Nucleotide-binding</keyword>
<feature type="non-terminal residue" evidence="15">
    <location>
        <position position="1"/>
    </location>
</feature>
<evidence type="ECO:0000259" key="13">
    <source>
        <dbReference type="Pfam" id="PF02702"/>
    </source>
</evidence>
<dbReference type="GO" id="GO:0005524">
    <property type="term" value="F:ATP binding"/>
    <property type="evidence" value="ECO:0007669"/>
    <property type="project" value="UniProtKB-KW"/>
</dbReference>
<dbReference type="PANTHER" id="PTHR45569">
    <property type="entry name" value="SENSOR PROTEIN KDPD"/>
    <property type="match status" value="1"/>
</dbReference>
<feature type="non-terminal residue" evidence="15">
    <location>
        <position position="512"/>
    </location>
</feature>
<evidence type="ECO:0000256" key="7">
    <source>
        <dbReference type="ARBA" id="ARBA00022840"/>
    </source>
</evidence>
<dbReference type="Pfam" id="PF00582">
    <property type="entry name" value="Usp"/>
    <property type="match status" value="1"/>
</dbReference>
<keyword evidence="3" id="KW-0808">Transferase</keyword>
<feature type="domain" description="Sensor protein KdpD transmembrane" evidence="14">
    <location>
        <begin position="288"/>
        <end position="394"/>
    </location>
</feature>
<reference evidence="15 16" key="1">
    <citation type="submission" date="2015-09" db="EMBL/GenBank/DDBJ databases">
        <title>Draft genome sequence of Kouleothrix aurantiaca JCM 19913.</title>
        <authorList>
            <person name="Hemp J."/>
        </authorList>
    </citation>
    <scope>NUCLEOTIDE SEQUENCE [LARGE SCALE GENOMIC DNA]</scope>
    <source>
        <strain evidence="15 16">COM-B</strain>
    </source>
</reference>
<comment type="subcellular location">
    <subcellularLocation>
        <location evidence="1">Membrane</location>
        <topology evidence="1">Multi-pass membrane protein</topology>
    </subcellularLocation>
</comment>
<dbReference type="InterPro" id="IPR003852">
    <property type="entry name" value="Sig_transdc_His_kinase_KdpD_N"/>
</dbReference>
<dbReference type="SUPFAM" id="SSF52402">
    <property type="entry name" value="Adenine nucleotide alpha hydrolases-like"/>
    <property type="match status" value="1"/>
</dbReference>
<name>A0A0P9H7G6_9CHLR</name>
<dbReference type="Proteomes" id="UP000050509">
    <property type="component" value="Unassembled WGS sequence"/>
</dbReference>
<keyword evidence="7" id="KW-0067">ATP-binding</keyword>
<dbReference type="EMBL" id="LJCR01001751">
    <property type="protein sequence ID" value="KPV49786.1"/>
    <property type="molecule type" value="Genomic_DNA"/>
</dbReference>
<proteinExistence type="predicted"/>
<dbReference type="InterPro" id="IPR006016">
    <property type="entry name" value="UspA"/>
</dbReference>
<keyword evidence="9" id="KW-0902">Two-component regulatory system</keyword>
<dbReference type="Pfam" id="PF02702">
    <property type="entry name" value="KdpD"/>
    <property type="match status" value="1"/>
</dbReference>
<dbReference type="InterPro" id="IPR014729">
    <property type="entry name" value="Rossmann-like_a/b/a_fold"/>
</dbReference>
<dbReference type="GO" id="GO:0000155">
    <property type="term" value="F:phosphorelay sensor kinase activity"/>
    <property type="evidence" value="ECO:0007669"/>
    <property type="project" value="InterPro"/>
</dbReference>
<dbReference type="AlphaFoldDB" id="A0A0P9H7G6"/>
<dbReference type="Pfam" id="PF13493">
    <property type="entry name" value="DUF4118"/>
    <property type="match status" value="1"/>
</dbReference>
<evidence type="ECO:0000256" key="9">
    <source>
        <dbReference type="ARBA" id="ARBA00023012"/>
    </source>
</evidence>
<evidence type="ECO:0000256" key="10">
    <source>
        <dbReference type="ARBA" id="ARBA00023136"/>
    </source>
</evidence>
<evidence type="ECO:0000256" key="5">
    <source>
        <dbReference type="ARBA" id="ARBA00022741"/>
    </source>
</evidence>
<evidence type="ECO:0000256" key="1">
    <source>
        <dbReference type="ARBA" id="ARBA00004141"/>
    </source>
</evidence>
<accession>A0A0P9H7G6</accession>
<dbReference type="InterPro" id="IPR038318">
    <property type="entry name" value="KdpD_sf"/>
</dbReference>
<keyword evidence="10 11" id="KW-0472">Membrane</keyword>
<keyword evidence="2" id="KW-0597">Phosphoprotein</keyword>
<dbReference type="Gene3D" id="3.30.450.40">
    <property type="match status" value="1"/>
</dbReference>
<dbReference type="InterPro" id="IPR027417">
    <property type="entry name" value="P-loop_NTPase"/>
</dbReference>
<gene>
    <name evidence="15" type="ORF">SE17_30650</name>
</gene>
<feature type="domain" description="UspA" evidence="12">
    <location>
        <begin position="141"/>
        <end position="255"/>
    </location>
</feature>
<feature type="domain" description="Signal transduction histidine kinase osmosensitive K+ channel sensor N-terminal" evidence="13">
    <location>
        <begin position="1"/>
        <end position="119"/>
    </location>
</feature>
<evidence type="ECO:0000313" key="15">
    <source>
        <dbReference type="EMBL" id="KPV49786.1"/>
    </source>
</evidence>
<dbReference type="Gene3D" id="1.20.120.620">
    <property type="entry name" value="Backbone structure of the membrane domain of e. Coli histidine kinase receptor kdpd"/>
    <property type="match status" value="1"/>
</dbReference>
<sequence length="512" mass="55634">AHTNAPESRHPKRWQDVEELLDAGVDVYTTVNVQHIESLNDVVAQITGVLVRETVPDRVVEQADDVELIDLTPDDLLQRLKEGKVYIPQQAEHALQNFFRKGNLIALRELALRRTADRVDAQRRGYRQAHAIPQTWPAAGRILVSVGPGAQNDRLVRAARRMAAGLRAEWIVVTVENAATARLPEAERERVAQTLRLADQLGAETVTPSGPHISEAVLAYARSRNVSKIVVGKPARPRWQDILLGSTVDELVRASGDIDIYVITGEQGDAPAEGPRFQIERTSSNASYVWGPFAVGVATALAWPLAPYVAPANLVMVYLIAVVLVAARFGRGPSILAAVLSVAAFDFFFVPPFFTFAVSDVEYAITFAVMLLVALTISTLTVRLRGQAVIAEQREQRVSALYALSREFASNRSLEKVLRAAVRNIGQTFGGQVVILLPTGGQLQPWGRSAGWWGEGVNERTVFAPDLHDQGVARWVFDHGKVAGPGTDTLAGAQGLYLPLLASLGIVGVLGV</sequence>
<evidence type="ECO:0000259" key="14">
    <source>
        <dbReference type="Pfam" id="PF13493"/>
    </source>
</evidence>
<dbReference type="CDD" id="cd01987">
    <property type="entry name" value="USP_KdpD-like"/>
    <property type="match status" value="1"/>
</dbReference>
<dbReference type="Gene3D" id="3.40.50.300">
    <property type="entry name" value="P-loop containing nucleotide triphosphate hydrolases"/>
    <property type="match status" value="1"/>
</dbReference>
<evidence type="ECO:0000256" key="3">
    <source>
        <dbReference type="ARBA" id="ARBA00022679"/>
    </source>
</evidence>
<evidence type="ECO:0000256" key="6">
    <source>
        <dbReference type="ARBA" id="ARBA00022777"/>
    </source>
</evidence>
<dbReference type="InterPro" id="IPR029016">
    <property type="entry name" value="GAF-like_dom_sf"/>
</dbReference>
<feature type="transmembrane region" description="Helical" evidence="11">
    <location>
        <begin position="286"/>
        <end position="306"/>
    </location>
</feature>